<sequence length="133" mass="14127">MKKFIYNILLLLVTVVALASCEKEEENFRVTPQTQIVFDDNIDKITASYRSTGNVVLKIAAPGATSVRVTSTYTGGSVVLGNLPVTDGFVTLSVPATSVRASGTLVGSYSFRVDATLPDGSIETRFFTAAITA</sequence>
<evidence type="ECO:0000313" key="2">
    <source>
        <dbReference type="EMBL" id="UOG73900.1"/>
    </source>
</evidence>
<organism evidence="2 3">
    <name type="scientific">Hymenobacter tibetensis</name>
    <dbReference type="NCBI Taxonomy" id="497967"/>
    <lineage>
        <taxon>Bacteria</taxon>
        <taxon>Pseudomonadati</taxon>
        <taxon>Bacteroidota</taxon>
        <taxon>Cytophagia</taxon>
        <taxon>Cytophagales</taxon>
        <taxon>Hymenobacteraceae</taxon>
        <taxon>Hymenobacter</taxon>
    </lineage>
</organism>
<evidence type="ECO:0008006" key="4">
    <source>
        <dbReference type="Google" id="ProtNLM"/>
    </source>
</evidence>
<name>A0ABY4CUF5_9BACT</name>
<evidence type="ECO:0000256" key="1">
    <source>
        <dbReference type="SAM" id="SignalP"/>
    </source>
</evidence>
<feature type="chain" id="PRO_5045935796" description="DUF1735 domain-containing protein" evidence="1">
    <location>
        <begin position="20"/>
        <end position="133"/>
    </location>
</feature>
<accession>A0ABY4CUF5</accession>
<protein>
    <recommendedName>
        <fullName evidence="4">DUF1735 domain-containing protein</fullName>
    </recommendedName>
</protein>
<reference evidence="2 3" key="1">
    <citation type="submission" date="2022-03" db="EMBL/GenBank/DDBJ databases">
        <title>Hymenobactersp. isolated from the air.</title>
        <authorList>
            <person name="Won M."/>
            <person name="Kwon S.-W."/>
        </authorList>
    </citation>
    <scope>NUCLEOTIDE SEQUENCE [LARGE SCALE GENOMIC DNA]</scope>
    <source>
        <strain evidence="2 3">KACC 21982</strain>
    </source>
</reference>
<keyword evidence="3" id="KW-1185">Reference proteome</keyword>
<evidence type="ECO:0000313" key="3">
    <source>
        <dbReference type="Proteomes" id="UP000831113"/>
    </source>
</evidence>
<dbReference type="EMBL" id="CP094669">
    <property type="protein sequence ID" value="UOG73900.1"/>
    <property type="molecule type" value="Genomic_DNA"/>
</dbReference>
<dbReference type="PROSITE" id="PS51257">
    <property type="entry name" value="PROKAR_LIPOPROTEIN"/>
    <property type="match status" value="1"/>
</dbReference>
<dbReference type="Proteomes" id="UP000831113">
    <property type="component" value="Chromosome"/>
</dbReference>
<proteinExistence type="predicted"/>
<keyword evidence="1" id="KW-0732">Signal</keyword>
<feature type="signal peptide" evidence="1">
    <location>
        <begin position="1"/>
        <end position="19"/>
    </location>
</feature>
<gene>
    <name evidence="2" type="ORF">MTX78_17480</name>
</gene>
<dbReference type="RefSeq" id="WP_243796969.1">
    <property type="nucleotide sequence ID" value="NZ_CP094669.1"/>
</dbReference>